<comment type="caution">
    <text evidence="1">The sequence shown here is derived from an EMBL/GenBank/DDBJ whole genome shotgun (WGS) entry which is preliminary data.</text>
</comment>
<keyword evidence="2" id="KW-1185">Reference proteome</keyword>
<name>A0A329MSX4_9BACL</name>
<dbReference type="RefSeq" id="WP_113029189.1">
    <property type="nucleotide sequence ID" value="NZ_QMFB01000001.1"/>
</dbReference>
<dbReference type="Proteomes" id="UP000250369">
    <property type="component" value="Unassembled WGS sequence"/>
</dbReference>
<evidence type="ECO:0000313" key="1">
    <source>
        <dbReference type="EMBL" id="RAV23079.1"/>
    </source>
</evidence>
<organism evidence="1 2">
    <name type="scientific">Paenibacillus contaminans</name>
    <dbReference type="NCBI Taxonomy" id="450362"/>
    <lineage>
        <taxon>Bacteria</taxon>
        <taxon>Bacillati</taxon>
        <taxon>Bacillota</taxon>
        <taxon>Bacilli</taxon>
        <taxon>Bacillales</taxon>
        <taxon>Paenibacillaceae</taxon>
        <taxon>Paenibacillus</taxon>
    </lineage>
</organism>
<dbReference type="AlphaFoldDB" id="A0A329MSX4"/>
<accession>A0A329MSX4</accession>
<protein>
    <submittedName>
        <fullName evidence="1">Uncharacterized protein</fullName>
    </submittedName>
</protein>
<sequence length="109" mass="12201">MSIIAFIPDPVDGFERQFQVPVAAEAFFAECWEPASEALGLQWVPLFSTGVDVMKEDLPAVLDELARLKEWANSHIDEDKLEKLSSRIELLQTELPKALQRDGAVVYIG</sequence>
<gene>
    <name evidence="1" type="ORF">DQG23_02465</name>
</gene>
<reference evidence="1 2" key="1">
    <citation type="journal article" date="2009" name="Int. J. Syst. Evol. Microbiol.">
        <title>Paenibacillus contaminans sp. nov., isolated from a contaminated laboratory plate.</title>
        <authorList>
            <person name="Chou J.H."/>
            <person name="Lee J.H."/>
            <person name="Lin M.C."/>
            <person name="Chang P.S."/>
            <person name="Arun A.B."/>
            <person name="Young C.C."/>
            <person name="Chen W.M."/>
        </authorList>
    </citation>
    <scope>NUCLEOTIDE SEQUENCE [LARGE SCALE GENOMIC DNA]</scope>
    <source>
        <strain evidence="1 2">CKOBP-6</strain>
    </source>
</reference>
<dbReference type="EMBL" id="QMFB01000001">
    <property type="protein sequence ID" value="RAV23079.1"/>
    <property type="molecule type" value="Genomic_DNA"/>
</dbReference>
<proteinExistence type="predicted"/>
<evidence type="ECO:0000313" key="2">
    <source>
        <dbReference type="Proteomes" id="UP000250369"/>
    </source>
</evidence>
<dbReference type="OrthoDB" id="513854at2"/>